<dbReference type="EMBL" id="BDGG01000001">
    <property type="protein sequence ID" value="GAU87604.1"/>
    <property type="molecule type" value="Genomic_DNA"/>
</dbReference>
<evidence type="ECO:0000313" key="2">
    <source>
        <dbReference type="EMBL" id="GAU87604.1"/>
    </source>
</evidence>
<protein>
    <submittedName>
        <fullName evidence="2">Uncharacterized protein</fullName>
    </submittedName>
</protein>
<reference evidence="2 3" key="1">
    <citation type="journal article" date="2016" name="Nat. Commun.">
        <title>Extremotolerant tardigrade genome and improved radiotolerance of human cultured cells by tardigrade-unique protein.</title>
        <authorList>
            <person name="Hashimoto T."/>
            <person name="Horikawa D.D."/>
            <person name="Saito Y."/>
            <person name="Kuwahara H."/>
            <person name="Kozuka-Hata H."/>
            <person name="Shin-I T."/>
            <person name="Minakuchi Y."/>
            <person name="Ohishi K."/>
            <person name="Motoyama A."/>
            <person name="Aizu T."/>
            <person name="Enomoto A."/>
            <person name="Kondo K."/>
            <person name="Tanaka S."/>
            <person name="Hara Y."/>
            <person name="Koshikawa S."/>
            <person name="Sagara H."/>
            <person name="Miura T."/>
            <person name="Yokobori S."/>
            <person name="Miyagawa K."/>
            <person name="Suzuki Y."/>
            <person name="Kubo T."/>
            <person name="Oyama M."/>
            <person name="Kohara Y."/>
            <person name="Fujiyama A."/>
            <person name="Arakawa K."/>
            <person name="Katayama T."/>
            <person name="Toyoda A."/>
            <person name="Kunieda T."/>
        </authorList>
    </citation>
    <scope>NUCLEOTIDE SEQUENCE [LARGE SCALE GENOMIC DNA]</scope>
    <source>
        <strain evidence="2 3">YOKOZUNA-1</strain>
    </source>
</reference>
<sequence>MSLHKYRHYESFPLLLYLQYQCRWKGGQFMYSVRRTYFSCSFDFGESPHLKLMSFPLLLFYCFIIYYFYTFENTQVWLLVLFSPVKHVKSDYFSSLKASVKEAKTGTWQPNLTDSFPKWRTIPASHTETKRHLEIDLAQFAQAAQGWDVISWNCAPLKETR</sequence>
<feature type="transmembrane region" description="Helical" evidence="1">
    <location>
        <begin position="52"/>
        <end position="69"/>
    </location>
</feature>
<keyword evidence="1" id="KW-0812">Transmembrane</keyword>
<name>A0A1D1UCQ6_RAMVA</name>
<gene>
    <name evidence="2" type="primary">RvY_00428-1</name>
    <name evidence="2" type="synonym">RvY_00428.1</name>
    <name evidence="2" type="ORF">RvY_00428</name>
</gene>
<dbReference type="AlphaFoldDB" id="A0A1D1UCQ6"/>
<dbReference type="Proteomes" id="UP000186922">
    <property type="component" value="Unassembled WGS sequence"/>
</dbReference>
<keyword evidence="1" id="KW-0472">Membrane</keyword>
<comment type="caution">
    <text evidence="2">The sequence shown here is derived from an EMBL/GenBank/DDBJ whole genome shotgun (WGS) entry which is preliminary data.</text>
</comment>
<evidence type="ECO:0000313" key="3">
    <source>
        <dbReference type="Proteomes" id="UP000186922"/>
    </source>
</evidence>
<accession>A0A1D1UCQ6</accession>
<proteinExistence type="predicted"/>
<organism evidence="2 3">
    <name type="scientific">Ramazzottius varieornatus</name>
    <name type="common">Water bear</name>
    <name type="synonym">Tardigrade</name>
    <dbReference type="NCBI Taxonomy" id="947166"/>
    <lineage>
        <taxon>Eukaryota</taxon>
        <taxon>Metazoa</taxon>
        <taxon>Ecdysozoa</taxon>
        <taxon>Tardigrada</taxon>
        <taxon>Eutardigrada</taxon>
        <taxon>Parachela</taxon>
        <taxon>Hypsibioidea</taxon>
        <taxon>Ramazzottiidae</taxon>
        <taxon>Ramazzottius</taxon>
    </lineage>
</organism>
<keyword evidence="3" id="KW-1185">Reference proteome</keyword>
<keyword evidence="1" id="KW-1133">Transmembrane helix</keyword>
<evidence type="ECO:0000256" key="1">
    <source>
        <dbReference type="SAM" id="Phobius"/>
    </source>
</evidence>